<protein>
    <submittedName>
        <fullName evidence="1">Uncharacterized protein</fullName>
    </submittedName>
</protein>
<name>A0A919EW56_9ACTN</name>
<gene>
    <name evidence="1" type="ORF">GCM10018980_19980</name>
</gene>
<reference evidence="2" key="1">
    <citation type="journal article" date="2019" name="Int. J. Syst. Evol. Microbiol.">
        <title>The Global Catalogue of Microorganisms (GCM) 10K type strain sequencing project: providing services to taxonomists for standard genome sequencing and annotation.</title>
        <authorList>
            <consortium name="The Broad Institute Genomics Platform"/>
            <consortium name="The Broad Institute Genome Sequencing Center for Infectious Disease"/>
            <person name="Wu L."/>
            <person name="Ma J."/>
        </authorList>
    </citation>
    <scope>NUCLEOTIDE SEQUENCE [LARGE SCALE GENOMIC DNA]</scope>
    <source>
        <strain evidence="2">JCM 4253</strain>
    </source>
</reference>
<dbReference type="EMBL" id="BNBF01000004">
    <property type="protein sequence ID" value="GHG43214.1"/>
    <property type="molecule type" value="Genomic_DNA"/>
</dbReference>
<evidence type="ECO:0000313" key="1">
    <source>
        <dbReference type="EMBL" id="GHG43214.1"/>
    </source>
</evidence>
<keyword evidence="2" id="KW-1185">Reference proteome</keyword>
<proteinExistence type="predicted"/>
<comment type="caution">
    <text evidence="1">The sequence shown here is derived from an EMBL/GenBank/DDBJ whole genome shotgun (WGS) entry which is preliminary data.</text>
</comment>
<dbReference type="Proteomes" id="UP000619355">
    <property type="component" value="Unassembled WGS sequence"/>
</dbReference>
<dbReference type="AlphaFoldDB" id="A0A919EW56"/>
<evidence type="ECO:0000313" key="2">
    <source>
        <dbReference type="Proteomes" id="UP000619355"/>
    </source>
</evidence>
<sequence>MLARVVVGAKKPERPEESLRRLNVHEHLRGQLDYEDMSLPGAVVNPG</sequence>
<accession>A0A919EW56</accession>
<organism evidence="1 2">
    <name type="scientific">Streptomyces capoamus</name>
    <dbReference type="NCBI Taxonomy" id="68183"/>
    <lineage>
        <taxon>Bacteria</taxon>
        <taxon>Bacillati</taxon>
        <taxon>Actinomycetota</taxon>
        <taxon>Actinomycetes</taxon>
        <taxon>Kitasatosporales</taxon>
        <taxon>Streptomycetaceae</taxon>
        <taxon>Streptomyces</taxon>
    </lineage>
</organism>